<gene>
    <name evidence="7" type="ORF">MA20_17755</name>
</gene>
<dbReference type="InterPro" id="IPR014755">
    <property type="entry name" value="Cu-Rt/internalin_Ig-like"/>
</dbReference>
<sequence length="120" mass="12561">MGASFRIAISAFVLSCLVEPHAASAHAIIVSSAPAAGAIVSGDAVAIRLHFNSRIDHARSKLTLFAPNGVTQAVTPAADAPVDELNADATHLSSGAWRLRWQVLSVDGHITRGDIPFNVR</sequence>
<keyword evidence="2" id="KW-0479">Metal-binding</keyword>
<organism evidence="7 8">
    <name type="scientific">Bradyrhizobium japonicum</name>
    <dbReference type="NCBI Taxonomy" id="375"/>
    <lineage>
        <taxon>Bacteria</taxon>
        <taxon>Pseudomonadati</taxon>
        <taxon>Pseudomonadota</taxon>
        <taxon>Alphaproteobacteria</taxon>
        <taxon>Hyphomicrobiales</taxon>
        <taxon>Nitrobacteraceae</taxon>
        <taxon>Bradyrhizobium</taxon>
    </lineage>
</organism>
<evidence type="ECO:0000256" key="5">
    <source>
        <dbReference type="SAM" id="SignalP"/>
    </source>
</evidence>
<dbReference type="SUPFAM" id="SSF81296">
    <property type="entry name" value="E set domains"/>
    <property type="match status" value="1"/>
</dbReference>
<name>A0A0A3YZV8_BRAJP</name>
<accession>A0A0A3YZV8</accession>
<evidence type="ECO:0000256" key="3">
    <source>
        <dbReference type="ARBA" id="ARBA00022729"/>
    </source>
</evidence>
<dbReference type="GO" id="GO:0005507">
    <property type="term" value="F:copper ion binding"/>
    <property type="evidence" value="ECO:0007669"/>
    <property type="project" value="InterPro"/>
</dbReference>
<evidence type="ECO:0000259" key="6">
    <source>
        <dbReference type="Pfam" id="PF04234"/>
    </source>
</evidence>
<dbReference type="GO" id="GO:0042597">
    <property type="term" value="C:periplasmic space"/>
    <property type="evidence" value="ECO:0007669"/>
    <property type="project" value="InterPro"/>
</dbReference>
<protein>
    <submittedName>
        <fullName evidence="7">Copper resistance protein</fullName>
    </submittedName>
</protein>
<dbReference type="InterPro" id="IPR014756">
    <property type="entry name" value="Ig_E-set"/>
</dbReference>
<dbReference type="Gene3D" id="2.60.40.1220">
    <property type="match status" value="1"/>
</dbReference>
<evidence type="ECO:0000256" key="1">
    <source>
        <dbReference type="ARBA" id="ARBA00004196"/>
    </source>
</evidence>
<dbReference type="GO" id="GO:0006825">
    <property type="term" value="P:copper ion transport"/>
    <property type="evidence" value="ECO:0007669"/>
    <property type="project" value="InterPro"/>
</dbReference>
<keyword evidence="4" id="KW-0186">Copper</keyword>
<feature type="domain" description="CopC" evidence="6">
    <location>
        <begin position="26"/>
        <end position="119"/>
    </location>
</feature>
<dbReference type="GO" id="GO:0030313">
    <property type="term" value="C:cell envelope"/>
    <property type="evidence" value="ECO:0007669"/>
    <property type="project" value="UniProtKB-SubCell"/>
</dbReference>
<dbReference type="InterPro" id="IPR007348">
    <property type="entry name" value="CopC_dom"/>
</dbReference>
<keyword evidence="3 5" id="KW-0732">Signal</keyword>
<proteinExistence type="predicted"/>
<evidence type="ECO:0000313" key="7">
    <source>
        <dbReference type="EMBL" id="KGT79178.1"/>
    </source>
</evidence>
<dbReference type="RefSeq" id="WP_041955975.1">
    <property type="nucleotide sequence ID" value="NZ_CP081350.1"/>
</dbReference>
<comment type="caution">
    <text evidence="7">The sequence shown here is derived from an EMBL/GenBank/DDBJ whole genome shotgun (WGS) entry which is preliminary data.</text>
</comment>
<dbReference type="PANTHER" id="PTHR34820:SF4">
    <property type="entry name" value="INNER MEMBRANE PROTEIN YEBZ"/>
    <property type="match status" value="1"/>
</dbReference>
<dbReference type="PANTHER" id="PTHR34820">
    <property type="entry name" value="INNER MEMBRANE PROTEIN YEBZ"/>
    <property type="match status" value="1"/>
</dbReference>
<dbReference type="InterPro" id="IPR032694">
    <property type="entry name" value="CopC/D"/>
</dbReference>
<comment type="subcellular location">
    <subcellularLocation>
        <location evidence="1">Cell envelope</location>
    </subcellularLocation>
</comment>
<dbReference type="AlphaFoldDB" id="A0A0A3YZV8"/>
<feature type="signal peptide" evidence="5">
    <location>
        <begin position="1"/>
        <end position="22"/>
    </location>
</feature>
<dbReference type="Pfam" id="PF04234">
    <property type="entry name" value="CopC"/>
    <property type="match status" value="1"/>
</dbReference>
<dbReference type="GO" id="GO:0046688">
    <property type="term" value="P:response to copper ion"/>
    <property type="evidence" value="ECO:0007669"/>
    <property type="project" value="InterPro"/>
</dbReference>
<reference evidence="7 8" key="1">
    <citation type="submission" date="2014-09" db="EMBL/GenBank/DDBJ databases">
        <title>Draft genome of Bradyrhizobium japonicum Is-34.</title>
        <authorList>
            <person name="Tsurumaru H."/>
            <person name="Yamakawa T."/>
            <person name="Hashimoto S."/>
            <person name="Okizaki K."/>
            <person name="Kanesaki Y."/>
            <person name="Yoshikawa H."/>
            <person name="Yajima S."/>
        </authorList>
    </citation>
    <scope>NUCLEOTIDE SEQUENCE [LARGE SCALE GENOMIC DNA]</scope>
    <source>
        <strain evidence="7 8">Is-34</strain>
    </source>
</reference>
<dbReference type="EMBL" id="JRPN01000014">
    <property type="protein sequence ID" value="KGT79178.1"/>
    <property type="molecule type" value="Genomic_DNA"/>
</dbReference>
<evidence type="ECO:0000256" key="4">
    <source>
        <dbReference type="ARBA" id="ARBA00023008"/>
    </source>
</evidence>
<dbReference type="Proteomes" id="UP000030377">
    <property type="component" value="Unassembled WGS sequence"/>
</dbReference>
<dbReference type="GO" id="GO:0005886">
    <property type="term" value="C:plasma membrane"/>
    <property type="evidence" value="ECO:0007669"/>
    <property type="project" value="TreeGrafter"/>
</dbReference>
<evidence type="ECO:0000256" key="2">
    <source>
        <dbReference type="ARBA" id="ARBA00022723"/>
    </source>
</evidence>
<evidence type="ECO:0000313" key="8">
    <source>
        <dbReference type="Proteomes" id="UP000030377"/>
    </source>
</evidence>
<feature type="chain" id="PRO_5002006030" evidence="5">
    <location>
        <begin position="23"/>
        <end position="120"/>
    </location>
</feature>